<protein>
    <submittedName>
        <fullName evidence="2">F-box domain-containing protein</fullName>
    </submittedName>
</protein>
<dbReference type="Pfam" id="PF00646">
    <property type="entry name" value="F-box"/>
    <property type="match status" value="1"/>
</dbReference>
<feature type="domain" description="F-box" evidence="1">
    <location>
        <begin position="6"/>
        <end position="54"/>
    </location>
</feature>
<keyword evidence="3" id="KW-1185">Reference proteome</keyword>
<reference evidence="2" key="2">
    <citation type="submission" date="2022-06" db="UniProtKB">
        <authorList>
            <consortium name="EnsemblMetazoa"/>
        </authorList>
    </citation>
    <scope>IDENTIFICATION</scope>
    <source>
        <strain evidence="2">PS312</strain>
    </source>
</reference>
<evidence type="ECO:0000313" key="3">
    <source>
        <dbReference type="Proteomes" id="UP000005239"/>
    </source>
</evidence>
<dbReference type="EnsemblMetazoa" id="PPA27567.1">
    <property type="protein sequence ID" value="PPA27567.1"/>
    <property type="gene ID" value="WBGene00117121"/>
</dbReference>
<organism evidence="2 3">
    <name type="scientific">Pristionchus pacificus</name>
    <name type="common">Parasitic nematode worm</name>
    <dbReference type="NCBI Taxonomy" id="54126"/>
    <lineage>
        <taxon>Eukaryota</taxon>
        <taxon>Metazoa</taxon>
        <taxon>Ecdysozoa</taxon>
        <taxon>Nematoda</taxon>
        <taxon>Chromadorea</taxon>
        <taxon>Rhabditida</taxon>
        <taxon>Rhabditina</taxon>
        <taxon>Diplogasteromorpha</taxon>
        <taxon>Diplogasteroidea</taxon>
        <taxon>Neodiplogasteridae</taxon>
        <taxon>Pristionchus</taxon>
    </lineage>
</organism>
<sequence>MDGTSETSFLCLPNEVLTKIFEYLHTHDRSNLASLDGRLAEVEEKTGYRRFQDIAIISGQYYEDSEDALSSATKTIKFENLHIELFDERSVRILKELVQVHKELNLVHLNFLKTRMNVEKAREVLPDLPSVPAYIISVASTLCDDQILLQLAGNCSRYVEIDCVHNNLSADGVTRARQEICTNGRVKTVTFSLKNSQIERVVGREIGSKELERGITVNHGGASFTCWQHRDDNVMVEMRYDPMFVGDEQSAQVPFHAIDNSPATLKREHGDVSSLLRIKRARMAVGNDPSPYCLSDDCLSKILAHMSHQDRKSIAAVDDRLKAIEAKAGCRRLKKIECTSNIWRPNVVKMCADQSDIVVVDANSVERGQYQMESEKKRKKKSLLAAIRTAKCPKLLFELSDDSSSRFLKDVVRMHNELHEVSICVVKPQMEIDATRNALLELPLCKFIPLSNRPSLNSKPPSLTMRFYCILSTTSTKLDYHNLNITSAGVAEAFKMICLSVDAKRVEFTVRSRELKYYLRHLDDTEYDRHYEVLTVKHCHSGAYLDFFINGEFASGVKSGARKIDKARPWMLEAKRKRMKGKEKRAIEKSLPLSLASITNIWRPNVVKMCADQSDIVVVDANSVERVTYFTNATVDLLSIKGQYQMESEKKRKKKSLLAAIRTAKCPKLLFELSDDSSSRFLKDVVRMHNELHEVSICVVKPQMEIDATRNALLELPLCKFIPYLCRSTLIDDEILLHLVNSSKTSTKLDYHNLNITSAGVAEAFKMICLSVDAKRVEFTVRSRELKYYLRHLDDTEYDRHYEVLTVKHCHSGAYLDFFINGEFASVNMSCKGMQQRFRLLFKYSLPIPTPYFICSTGSFYYFLQLCK</sequence>
<dbReference type="AlphaFoldDB" id="A0A8R1UGJ2"/>
<proteinExistence type="predicted"/>
<dbReference type="InterPro" id="IPR001810">
    <property type="entry name" value="F-box_dom"/>
</dbReference>
<dbReference type="Proteomes" id="UP000005239">
    <property type="component" value="Unassembled WGS sequence"/>
</dbReference>
<reference evidence="3" key="1">
    <citation type="journal article" date="2008" name="Nat. Genet.">
        <title>The Pristionchus pacificus genome provides a unique perspective on nematode lifestyle and parasitism.</title>
        <authorList>
            <person name="Dieterich C."/>
            <person name="Clifton S.W."/>
            <person name="Schuster L.N."/>
            <person name="Chinwalla A."/>
            <person name="Delehaunty K."/>
            <person name="Dinkelacker I."/>
            <person name="Fulton L."/>
            <person name="Fulton R."/>
            <person name="Godfrey J."/>
            <person name="Minx P."/>
            <person name="Mitreva M."/>
            <person name="Roeseler W."/>
            <person name="Tian H."/>
            <person name="Witte H."/>
            <person name="Yang S.P."/>
            <person name="Wilson R.K."/>
            <person name="Sommer R.J."/>
        </authorList>
    </citation>
    <scope>NUCLEOTIDE SEQUENCE [LARGE SCALE GENOMIC DNA]</scope>
    <source>
        <strain evidence="3">PS312</strain>
    </source>
</reference>
<evidence type="ECO:0000259" key="1">
    <source>
        <dbReference type="PROSITE" id="PS50181"/>
    </source>
</evidence>
<evidence type="ECO:0000313" key="2">
    <source>
        <dbReference type="EnsemblMetazoa" id="PPA27567.1"/>
    </source>
</evidence>
<gene>
    <name evidence="2" type="primary">WBGene00117121</name>
</gene>
<dbReference type="PROSITE" id="PS50181">
    <property type="entry name" value="FBOX"/>
    <property type="match status" value="1"/>
</dbReference>
<accession>A0A8R1UGJ2</accession>
<name>A0A8R1UGJ2_PRIPA</name>